<protein>
    <submittedName>
        <fullName evidence="1">Uncharacterized protein</fullName>
    </submittedName>
</protein>
<evidence type="ECO:0000313" key="1">
    <source>
        <dbReference type="EMBL" id="KFD46930.1"/>
    </source>
</evidence>
<organism evidence="1 2">
    <name type="scientific">Trichuris suis</name>
    <name type="common">pig whipworm</name>
    <dbReference type="NCBI Taxonomy" id="68888"/>
    <lineage>
        <taxon>Eukaryota</taxon>
        <taxon>Metazoa</taxon>
        <taxon>Ecdysozoa</taxon>
        <taxon>Nematoda</taxon>
        <taxon>Enoplea</taxon>
        <taxon>Dorylaimia</taxon>
        <taxon>Trichinellida</taxon>
        <taxon>Trichuridae</taxon>
        <taxon>Trichuris</taxon>
    </lineage>
</organism>
<name>A0A085LPN4_9BILA</name>
<dbReference type="AlphaFoldDB" id="A0A085LPN4"/>
<dbReference type="Proteomes" id="UP000030764">
    <property type="component" value="Unassembled WGS sequence"/>
</dbReference>
<reference evidence="1 2" key="1">
    <citation type="journal article" date="2014" name="Nat. Genet.">
        <title>Genome and transcriptome of the porcine whipworm Trichuris suis.</title>
        <authorList>
            <person name="Jex A.R."/>
            <person name="Nejsum P."/>
            <person name="Schwarz E.M."/>
            <person name="Hu L."/>
            <person name="Young N.D."/>
            <person name="Hall R.S."/>
            <person name="Korhonen P.K."/>
            <person name="Liao S."/>
            <person name="Thamsborg S."/>
            <person name="Xia J."/>
            <person name="Xu P."/>
            <person name="Wang S."/>
            <person name="Scheerlinck J.P."/>
            <person name="Hofmann A."/>
            <person name="Sternberg P.W."/>
            <person name="Wang J."/>
            <person name="Gasser R.B."/>
        </authorList>
    </citation>
    <scope>NUCLEOTIDE SEQUENCE [LARGE SCALE GENOMIC DNA]</scope>
    <source>
        <strain evidence="1">DCEP-RM93M</strain>
    </source>
</reference>
<sequence length="80" mass="8856">MLQMMIFFGYSHAEECLILIGIVLPVPSACVQSFFCSSPYTTDQRRYFDSSGITAVGVVIQPLGHFSCGDERMDPRFAAV</sequence>
<gene>
    <name evidence="1" type="ORF">M513_12176</name>
</gene>
<accession>A0A085LPN4</accession>
<keyword evidence="2" id="KW-1185">Reference proteome</keyword>
<dbReference type="EMBL" id="KL363346">
    <property type="protein sequence ID" value="KFD46930.1"/>
    <property type="molecule type" value="Genomic_DNA"/>
</dbReference>
<proteinExistence type="predicted"/>
<evidence type="ECO:0000313" key="2">
    <source>
        <dbReference type="Proteomes" id="UP000030764"/>
    </source>
</evidence>